<dbReference type="InterPro" id="IPR002791">
    <property type="entry name" value="ARMT1-like_metal-bd"/>
</dbReference>
<evidence type="ECO:0000259" key="7">
    <source>
        <dbReference type="Pfam" id="PF01937"/>
    </source>
</evidence>
<comment type="caution">
    <text evidence="8">The sequence shown here is derived from an EMBL/GenBank/DDBJ whole genome shotgun (WGS) entry which is preliminary data.</text>
</comment>
<dbReference type="AlphaFoldDB" id="A0A8S3WJN1"/>
<dbReference type="OrthoDB" id="498611at2759"/>
<protein>
    <recommendedName>
        <fullName evidence="2">4'-phosphopantetheine phosphatase</fullName>
    </recommendedName>
    <alternativeName>
        <fullName evidence="5">Inactive pantothenic acid kinase 4</fullName>
    </alternativeName>
</protein>
<evidence type="ECO:0000256" key="4">
    <source>
        <dbReference type="ARBA" id="ARBA00029347"/>
    </source>
</evidence>
<dbReference type="PANTHER" id="PTHR12280">
    <property type="entry name" value="PANTOTHENATE KINASE"/>
    <property type="match status" value="1"/>
</dbReference>
<accession>A0A8S3WJN1</accession>
<dbReference type="GO" id="GO:0015937">
    <property type="term" value="P:coenzyme A biosynthetic process"/>
    <property type="evidence" value="ECO:0007669"/>
    <property type="project" value="InterPro"/>
</dbReference>
<dbReference type="GO" id="GO:0005524">
    <property type="term" value="F:ATP binding"/>
    <property type="evidence" value="ECO:0007669"/>
    <property type="project" value="InterPro"/>
</dbReference>
<dbReference type="EMBL" id="CAJQZP010000478">
    <property type="protein sequence ID" value="CAG4963127.1"/>
    <property type="molecule type" value="Genomic_DNA"/>
</dbReference>
<dbReference type="InterPro" id="IPR004567">
    <property type="entry name" value="Type_II_PanK"/>
</dbReference>
<dbReference type="GO" id="GO:0004594">
    <property type="term" value="F:pantothenate kinase activity"/>
    <property type="evidence" value="ECO:0007669"/>
    <property type="project" value="TreeGrafter"/>
</dbReference>
<dbReference type="PANTHER" id="PTHR12280:SF35">
    <property type="entry name" value="4'-PHOSPHOPANTETHEINE PHOSPHATASE"/>
    <property type="match status" value="1"/>
</dbReference>
<evidence type="ECO:0000256" key="3">
    <source>
        <dbReference type="ARBA" id="ARBA00023074"/>
    </source>
</evidence>
<comment type="subunit">
    <text evidence="1">Homodimer. Interacts with PKM.</text>
</comment>
<proteinExistence type="predicted"/>
<evidence type="ECO:0000256" key="5">
    <source>
        <dbReference type="ARBA" id="ARBA00032948"/>
    </source>
</evidence>
<reference evidence="8" key="1">
    <citation type="submission" date="2021-04" db="EMBL/GenBank/DDBJ databases">
        <authorList>
            <person name="Tunstrom K."/>
        </authorList>
    </citation>
    <scope>NUCLEOTIDE SEQUENCE</scope>
</reference>
<evidence type="ECO:0000313" key="8">
    <source>
        <dbReference type="EMBL" id="CAG4963127.1"/>
    </source>
</evidence>
<evidence type="ECO:0000256" key="1">
    <source>
        <dbReference type="ARBA" id="ARBA00011388"/>
    </source>
</evidence>
<organism evidence="8 9">
    <name type="scientific">Parnassius apollo</name>
    <name type="common">Apollo butterfly</name>
    <name type="synonym">Papilio apollo</name>
    <dbReference type="NCBI Taxonomy" id="110799"/>
    <lineage>
        <taxon>Eukaryota</taxon>
        <taxon>Metazoa</taxon>
        <taxon>Ecdysozoa</taxon>
        <taxon>Arthropoda</taxon>
        <taxon>Hexapoda</taxon>
        <taxon>Insecta</taxon>
        <taxon>Pterygota</taxon>
        <taxon>Neoptera</taxon>
        <taxon>Endopterygota</taxon>
        <taxon>Lepidoptera</taxon>
        <taxon>Glossata</taxon>
        <taxon>Ditrysia</taxon>
        <taxon>Papilionoidea</taxon>
        <taxon>Papilionidae</taxon>
        <taxon>Parnassiinae</taxon>
        <taxon>Parnassini</taxon>
        <taxon>Parnassius</taxon>
        <taxon>Parnassius</taxon>
    </lineage>
</organism>
<gene>
    <name evidence="8" type="ORF">PAPOLLO_LOCUS6902</name>
</gene>
<dbReference type="Pfam" id="PF01937">
    <property type="entry name" value="ARMT1-like_dom"/>
    <property type="match status" value="1"/>
</dbReference>
<dbReference type="GO" id="GO:0005829">
    <property type="term" value="C:cytosol"/>
    <property type="evidence" value="ECO:0007669"/>
    <property type="project" value="TreeGrafter"/>
</dbReference>
<evidence type="ECO:0000256" key="6">
    <source>
        <dbReference type="ARBA" id="ARBA00046055"/>
    </source>
</evidence>
<name>A0A8S3WJN1_PARAO</name>
<evidence type="ECO:0000313" key="9">
    <source>
        <dbReference type="Proteomes" id="UP000691718"/>
    </source>
</evidence>
<dbReference type="Proteomes" id="UP000691718">
    <property type="component" value="Unassembled WGS sequence"/>
</dbReference>
<keyword evidence="9" id="KW-1185">Reference proteome</keyword>
<keyword evidence="3" id="KW-0944">Nitration</keyword>
<sequence length="356" mass="40220">MEHFGLSHILYEPDKYNPDTLDLIIDEEAREYWLNTCEKLVDKYVNFALANTDDPTVEIRALKFKTCYVEALKELRVNPLAHGQLTIRLLLDVNETCLRSQGFFDLWKQQKKYENESALANLSSRLAEIDAIPNNRQRWTELCRGVLAGNMFDWGAQAVTDILDRGLYEALQKIQNRPWLYDGLDKWLDKLEKTVHHCAAVFVDNSGVDIVLGILPFIRALLLRGTSIILCANEWPALNDITNVELEEVLHHASLICPVLSTAMATGDLVVRSSGQRGPCLDLRTISIGLCKEMKVRGVDLIILEGMGRALHTNFNARLSVDSLKLAVVKNAWLAQRLGGPLFSVIFIYEDKPSKT</sequence>
<evidence type="ECO:0000256" key="2">
    <source>
        <dbReference type="ARBA" id="ARBA00019490"/>
    </source>
</evidence>
<comment type="function">
    <text evidence="6">Phosphatase which shows a preference for 4'-phosphopantetheine and its oxidatively damaged forms (sulfonate or S-sulfonate), providing strong indirect evidence that the phosphatase activity pre-empts damage in the coenzyme A (CoA) pathway. Hydrolyzing excess 4'-phosphopantetheine could constitute a directed overflow mechanism to prevent its oxidation to the S-sulfonate, sulfonate, or other forms. Hydrolyzing 4'-phosphopantetheine sulfonate or S-sulfonate would forestall their conversion to inactive forms of CoA and acyl carrier protein. May play a role in the physiological regulation of CoA intracellular levels.</text>
</comment>
<feature type="domain" description="Damage-control phosphatase ARMT1-like metal-binding" evidence="7">
    <location>
        <begin position="68"/>
        <end position="341"/>
    </location>
</feature>
<dbReference type="GO" id="GO:0005634">
    <property type="term" value="C:nucleus"/>
    <property type="evidence" value="ECO:0007669"/>
    <property type="project" value="TreeGrafter"/>
</dbReference>
<comment type="catalytic activity">
    <reaction evidence="4">
        <text>(R)-4'-phospho-S-sulfopantetheine + H2O = (R)-S-sulfopantetheine + phosphate</text>
        <dbReference type="Rhea" id="RHEA:68340"/>
        <dbReference type="ChEBI" id="CHEBI:15377"/>
        <dbReference type="ChEBI" id="CHEBI:43474"/>
        <dbReference type="ChEBI" id="CHEBI:177302"/>
        <dbReference type="ChEBI" id="CHEBI:177303"/>
    </reaction>
    <physiologicalReaction direction="left-to-right" evidence="4">
        <dbReference type="Rhea" id="RHEA:68341"/>
    </physiologicalReaction>
</comment>